<protein>
    <submittedName>
        <fullName evidence="1">Uncharacterized protein</fullName>
    </submittedName>
</protein>
<sequence>MRAFRELPLRFRPQTMTPSCQLDRISDWFGRSCQVPVMLCCCLGLRTTASTTMEVVITFCCAFFPHLDTSGRINMHIYHTTDPCASANSFPSHPQTLFFSLPFAEFVLTAAWFGLVWLGQFPPVSVIFTLTHAPPDGPTARSLAYIRHLVQATAMLAVVKTPEKLWYSCLWLSFRLGPIVCLRRKALSETIHKRPLHAQTLPTGFGRHFVGFPSPRCFAFPVWEVPQPVFRCALVKTSYPRACIPTGLLSCMTGPTAVLLCSTDLLPRATLATNCSMSWQPQTAAYLWAEKVSMIHRHWPVNLVSRAFLSFPKTAV</sequence>
<evidence type="ECO:0000313" key="2">
    <source>
        <dbReference type="Proteomes" id="UP000784294"/>
    </source>
</evidence>
<organism evidence="1 2">
    <name type="scientific">Protopolystoma xenopodis</name>
    <dbReference type="NCBI Taxonomy" id="117903"/>
    <lineage>
        <taxon>Eukaryota</taxon>
        <taxon>Metazoa</taxon>
        <taxon>Spiralia</taxon>
        <taxon>Lophotrochozoa</taxon>
        <taxon>Platyhelminthes</taxon>
        <taxon>Monogenea</taxon>
        <taxon>Polyopisthocotylea</taxon>
        <taxon>Polystomatidea</taxon>
        <taxon>Polystomatidae</taxon>
        <taxon>Protopolystoma</taxon>
    </lineage>
</organism>
<comment type="caution">
    <text evidence="1">The sequence shown here is derived from an EMBL/GenBank/DDBJ whole genome shotgun (WGS) entry which is preliminary data.</text>
</comment>
<dbReference type="Proteomes" id="UP000784294">
    <property type="component" value="Unassembled WGS sequence"/>
</dbReference>
<dbReference type="AlphaFoldDB" id="A0A3S5B661"/>
<name>A0A3S5B661_9PLAT</name>
<dbReference type="EMBL" id="CAAALY010248494">
    <property type="protein sequence ID" value="VEL34832.1"/>
    <property type="molecule type" value="Genomic_DNA"/>
</dbReference>
<proteinExistence type="predicted"/>
<gene>
    <name evidence="1" type="ORF">PXEA_LOCUS28272</name>
</gene>
<keyword evidence="2" id="KW-1185">Reference proteome</keyword>
<accession>A0A3S5B661</accession>
<reference evidence="1" key="1">
    <citation type="submission" date="2018-11" db="EMBL/GenBank/DDBJ databases">
        <authorList>
            <consortium name="Pathogen Informatics"/>
        </authorList>
    </citation>
    <scope>NUCLEOTIDE SEQUENCE</scope>
</reference>
<evidence type="ECO:0000313" key="1">
    <source>
        <dbReference type="EMBL" id="VEL34832.1"/>
    </source>
</evidence>